<gene>
    <name evidence="2" type="ORF">BaRGS_00015072</name>
</gene>
<dbReference type="AlphaFoldDB" id="A0ABD0L3F1"/>
<keyword evidence="3" id="KW-1185">Reference proteome</keyword>
<protein>
    <submittedName>
        <fullName evidence="2">Uncharacterized protein</fullName>
    </submittedName>
</protein>
<evidence type="ECO:0000256" key="1">
    <source>
        <dbReference type="SAM" id="MobiDB-lite"/>
    </source>
</evidence>
<organism evidence="2 3">
    <name type="scientific">Batillaria attramentaria</name>
    <dbReference type="NCBI Taxonomy" id="370345"/>
    <lineage>
        <taxon>Eukaryota</taxon>
        <taxon>Metazoa</taxon>
        <taxon>Spiralia</taxon>
        <taxon>Lophotrochozoa</taxon>
        <taxon>Mollusca</taxon>
        <taxon>Gastropoda</taxon>
        <taxon>Caenogastropoda</taxon>
        <taxon>Sorbeoconcha</taxon>
        <taxon>Cerithioidea</taxon>
        <taxon>Batillariidae</taxon>
        <taxon>Batillaria</taxon>
    </lineage>
</organism>
<sequence>MTVTSPPPTSRVTALLTSPPSQSQSFFPCRDPKKDLLYCARKTGIRQQEKREFGFELGRTPIANKYEPGQRTHVFEVLNQPFNENLRCLGIMPQIITEKGDTVTPQIPTIPMTTPSENNVREDCHLPVGPVSALGFILEPAKKIFCKINVDEGRVHWQVGFQVFFLSVHAANQQ</sequence>
<name>A0ABD0L3F1_9CAEN</name>
<feature type="region of interest" description="Disordered" evidence="1">
    <location>
        <begin position="1"/>
        <end position="26"/>
    </location>
</feature>
<evidence type="ECO:0000313" key="3">
    <source>
        <dbReference type="Proteomes" id="UP001519460"/>
    </source>
</evidence>
<dbReference type="Proteomes" id="UP001519460">
    <property type="component" value="Unassembled WGS sequence"/>
</dbReference>
<proteinExistence type="predicted"/>
<comment type="caution">
    <text evidence="2">The sequence shown here is derived from an EMBL/GenBank/DDBJ whole genome shotgun (WGS) entry which is preliminary data.</text>
</comment>
<dbReference type="EMBL" id="JACVVK020000090">
    <property type="protein sequence ID" value="KAK7493743.1"/>
    <property type="molecule type" value="Genomic_DNA"/>
</dbReference>
<reference evidence="2 3" key="1">
    <citation type="journal article" date="2023" name="Sci. Data">
        <title>Genome assembly of the Korean intertidal mud-creeper Batillaria attramentaria.</title>
        <authorList>
            <person name="Patra A.K."/>
            <person name="Ho P.T."/>
            <person name="Jun S."/>
            <person name="Lee S.J."/>
            <person name="Kim Y."/>
            <person name="Won Y.J."/>
        </authorList>
    </citation>
    <scope>NUCLEOTIDE SEQUENCE [LARGE SCALE GENOMIC DNA]</scope>
    <source>
        <strain evidence="2">Wonlab-2016</strain>
    </source>
</reference>
<feature type="compositionally biased region" description="Low complexity" evidence="1">
    <location>
        <begin position="10"/>
        <end position="26"/>
    </location>
</feature>
<evidence type="ECO:0000313" key="2">
    <source>
        <dbReference type="EMBL" id="KAK7493743.1"/>
    </source>
</evidence>
<accession>A0ABD0L3F1</accession>